<protein>
    <recommendedName>
        <fullName evidence="2">DUF4350 domain-containing protein</fullName>
    </recommendedName>
</protein>
<feature type="transmembrane region" description="Helical" evidence="1">
    <location>
        <begin position="264"/>
        <end position="281"/>
    </location>
</feature>
<dbReference type="RefSeq" id="WP_166399266.1">
    <property type="nucleotide sequence ID" value="NZ_JAANAS010000013.1"/>
</dbReference>
<evidence type="ECO:0000259" key="2">
    <source>
        <dbReference type="Pfam" id="PF14258"/>
    </source>
</evidence>
<keyword evidence="1" id="KW-1133">Transmembrane helix</keyword>
<evidence type="ECO:0000313" key="3">
    <source>
        <dbReference type="EMBL" id="NGZ88997.1"/>
    </source>
</evidence>
<accession>A0A967AB45</accession>
<dbReference type="EMBL" id="JAANAS010000013">
    <property type="protein sequence ID" value="NGZ88997.1"/>
    <property type="molecule type" value="Genomic_DNA"/>
</dbReference>
<feature type="domain" description="DUF4350" evidence="2">
    <location>
        <begin position="39"/>
        <end position="226"/>
    </location>
</feature>
<dbReference type="Proteomes" id="UP000643701">
    <property type="component" value="Unassembled WGS sequence"/>
</dbReference>
<dbReference type="InterPro" id="IPR025646">
    <property type="entry name" value="DUF4350"/>
</dbReference>
<keyword evidence="1" id="KW-0812">Transmembrane</keyword>
<keyword evidence="1" id="KW-0472">Membrane</keyword>
<evidence type="ECO:0000313" key="4">
    <source>
        <dbReference type="Proteomes" id="UP000643701"/>
    </source>
</evidence>
<reference evidence="3" key="1">
    <citation type="submission" date="2020-03" db="EMBL/GenBank/DDBJ databases">
        <title>Psychroflexus Maritimus sp. nov., isolate from marine sediment.</title>
        <authorList>
            <person name="Zhong Y.-L."/>
        </authorList>
    </citation>
    <scope>NUCLEOTIDE SEQUENCE</scope>
    <source>
        <strain evidence="3">C1</strain>
    </source>
</reference>
<sequence>MDKKQKIILSFLAIAIAVMVYFEVNSPEPLDFSPDYTYDSVKALGSKAFNEAIEKSSFNEIHYLNKSVYEAFIDNQIEDGTLVFFNGYTDISEVGWEKIKKWVQKGNTLYIANKYFANPITEDYKFETRTFTNQLGKNYFKAKISSLSNVEFPSGQYVTQRYFIKLDSVQSDTLGLVSELKNEEESYPNLIKIKEGKGEIYLHTHPESFGNFYFLRRAHHAYVEEILQGFDVNKNLYLDAYFKSGKQVISSPLQFMLKNKALKWMFYSLLIGVLLMLIFMGKRTQRAIPVVQAYPNKSVEFIQTIADVFQKKQTQEEFLQMKIQQLHKKWYLDYGVSNPPSTEELMLVAQKKEMTFDEIDEDLKQIKKINNKLTIEKRDLKKVIRIVKKYM</sequence>
<dbReference type="Pfam" id="PF14258">
    <property type="entry name" value="DUF4350"/>
    <property type="match status" value="1"/>
</dbReference>
<keyword evidence="4" id="KW-1185">Reference proteome</keyword>
<proteinExistence type="predicted"/>
<dbReference type="AlphaFoldDB" id="A0A967AB45"/>
<name>A0A967AB45_9FLAO</name>
<comment type="caution">
    <text evidence="3">The sequence shown here is derived from an EMBL/GenBank/DDBJ whole genome shotgun (WGS) entry which is preliminary data.</text>
</comment>
<gene>
    <name evidence="3" type="ORF">G7034_01875</name>
</gene>
<organism evidence="3 4">
    <name type="scientific">Psychroflexus maritimus</name>
    <dbReference type="NCBI Taxonomy" id="2714865"/>
    <lineage>
        <taxon>Bacteria</taxon>
        <taxon>Pseudomonadati</taxon>
        <taxon>Bacteroidota</taxon>
        <taxon>Flavobacteriia</taxon>
        <taxon>Flavobacteriales</taxon>
        <taxon>Flavobacteriaceae</taxon>
        <taxon>Psychroflexus</taxon>
    </lineage>
</organism>
<evidence type="ECO:0000256" key="1">
    <source>
        <dbReference type="SAM" id="Phobius"/>
    </source>
</evidence>